<dbReference type="PANTHER" id="PTHR43637">
    <property type="entry name" value="UPF0273 PROTEIN TM_0370"/>
    <property type="match status" value="1"/>
</dbReference>
<feature type="domain" description="KaiC" evidence="3">
    <location>
        <begin position="1"/>
        <end position="232"/>
    </location>
</feature>
<dbReference type="Proteomes" id="UP000001304">
    <property type="component" value="Chromosome"/>
</dbReference>
<keyword evidence="2" id="KW-0067">ATP-binding</keyword>
<name>E0SSU9_IGNAA</name>
<dbReference type="AlphaFoldDB" id="E0SSU9"/>
<dbReference type="Gene3D" id="3.40.50.300">
    <property type="entry name" value="P-loop containing nucleotide triphosphate hydrolases"/>
    <property type="match status" value="2"/>
</dbReference>
<dbReference type="HOGENOM" id="CLU_046233_0_0_2"/>
<gene>
    <name evidence="4" type="ordered locus">Igag_0668</name>
</gene>
<dbReference type="EMBL" id="CP002098">
    <property type="protein sequence ID" value="ADM27499.1"/>
    <property type="molecule type" value="Genomic_DNA"/>
</dbReference>
<organism evidence="4 5">
    <name type="scientific">Ignisphaera aggregans (strain DSM 17230 / JCM 13409 / AQ1.S1)</name>
    <dbReference type="NCBI Taxonomy" id="583356"/>
    <lineage>
        <taxon>Archaea</taxon>
        <taxon>Thermoproteota</taxon>
        <taxon>Thermoprotei</taxon>
        <taxon>Desulfurococcales</taxon>
        <taxon>Desulfurococcaceae</taxon>
        <taxon>Ignisphaera</taxon>
    </lineage>
</organism>
<protein>
    <submittedName>
        <fullName evidence="4">Putative RecA ATPase</fullName>
    </submittedName>
</protein>
<dbReference type="PANTHER" id="PTHR43637:SF1">
    <property type="entry name" value="UPF0273 PROTEIN TM_0370"/>
    <property type="match status" value="1"/>
</dbReference>
<dbReference type="InterPro" id="IPR014774">
    <property type="entry name" value="KaiC-like_dom"/>
</dbReference>
<keyword evidence="5" id="KW-1185">Reference proteome</keyword>
<evidence type="ECO:0000313" key="5">
    <source>
        <dbReference type="Proteomes" id="UP000001304"/>
    </source>
</evidence>
<evidence type="ECO:0000256" key="1">
    <source>
        <dbReference type="ARBA" id="ARBA00022741"/>
    </source>
</evidence>
<dbReference type="SUPFAM" id="SSF52540">
    <property type="entry name" value="P-loop containing nucleoside triphosphate hydrolases"/>
    <property type="match status" value="1"/>
</dbReference>
<dbReference type="BioCyc" id="IAGG583356:GHAH-665-MONOMER"/>
<evidence type="ECO:0000259" key="3">
    <source>
        <dbReference type="PROSITE" id="PS51146"/>
    </source>
</evidence>
<dbReference type="PROSITE" id="PS51146">
    <property type="entry name" value="KAIC"/>
    <property type="match status" value="1"/>
</dbReference>
<keyword evidence="1" id="KW-0547">Nucleotide-binding</keyword>
<dbReference type="GO" id="GO:0005524">
    <property type="term" value="F:ATP binding"/>
    <property type="evidence" value="ECO:0007669"/>
    <property type="project" value="UniProtKB-KW"/>
</dbReference>
<proteinExistence type="predicted"/>
<dbReference type="KEGG" id="iag:Igag_0668"/>
<dbReference type="Pfam" id="PF06745">
    <property type="entry name" value="ATPase"/>
    <property type="match status" value="1"/>
</dbReference>
<evidence type="ECO:0000313" key="4">
    <source>
        <dbReference type="EMBL" id="ADM27499.1"/>
    </source>
</evidence>
<dbReference type="InterPro" id="IPR027417">
    <property type="entry name" value="P-loop_NTPase"/>
</dbReference>
<sequence length="456" mass="52088">MSVVEFIEKFIPGLLRYRGTLVVEGYPGAGKTTLAASICHSYVLKNERCLYLTFQEDKEKVFKILLSLGIDFIEAEKKGFLRYLRLPIASDVGSLLEELNKHIAGFRPRVIVIDSINPMLKAVENDFNRRAYLQNYFASLPETMNNLVIMIYELPAIGIGIGLDDIEFVADAIIALKYKVSRGIISRYAEIKKARGSPLKIAEIPFTIREGMGIRFFVLPTPEEIIATKSEELQLPQPLANKIYTKIIKGESILVVYPPDARPFEDTVVVLIMAMINNAKVLFISYRYSPEDLHRMLINVATSIGVSRDIVEELINKFIEFHSINPMAYSIPEIFTQEISLVESIKPDIAVFHGIEVFWYIANTEEYFTNLFNQLQYLRSKGITTIRMSSYVSEEFYNLNSSLADAIYRLYFSPSGKLMLYVWRRDGIPRVFDVDELIGDFMAVGNYLKRYDISSI</sequence>
<reference evidence="4 5" key="1">
    <citation type="journal article" date="2010" name="Stand. Genomic Sci.">
        <title>Complete genome sequence of Ignisphaera aggregans type strain (AQ1.S1).</title>
        <authorList>
            <person name="Goker M."/>
            <person name="Held B."/>
            <person name="Lapidus A."/>
            <person name="Nolan M."/>
            <person name="Spring S."/>
            <person name="Yasawong M."/>
            <person name="Lucas S."/>
            <person name="Glavina Del Rio T."/>
            <person name="Tice H."/>
            <person name="Cheng J.F."/>
            <person name="Goodwin L."/>
            <person name="Tapia R."/>
            <person name="Pitluck S."/>
            <person name="Liolios K."/>
            <person name="Ivanova N."/>
            <person name="Mavromatis K."/>
            <person name="Mikhailova N."/>
            <person name="Pati A."/>
            <person name="Chen A."/>
            <person name="Palaniappan K."/>
            <person name="Brambilla E."/>
            <person name="Land M."/>
            <person name="Hauser L."/>
            <person name="Chang Y.J."/>
            <person name="Jeffries C.D."/>
            <person name="Brettin T."/>
            <person name="Detter J.C."/>
            <person name="Han C."/>
            <person name="Rohde M."/>
            <person name="Sikorski J."/>
            <person name="Woyke T."/>
            <person name="Bristow J."/>
            <person name="Eisen J.A."/>
            <person name="Markowitz V."/>
            <person name="Hugenholtz P."/>
            <person name="Kyrpides N.C."/>
            <person name="Klenk H.P."/>
        </authorList>
    </citation>
    <scope>NUCLEOTIDE SEQUENCE [LARGE SCALE GENOMIC DNA]</scope>
    <source>
        <strain evidence="5">DSM 17230 / JCM 13409 / AQ1.S1</strain>
    </source>
</reference>
<evidence type="ECO:0000256" key="2">
    <source>
        <dbReference type="ARBA" id="ARBA00022840"/>
    </source>
</evidence>
<accession>E0SSU9</accession>
<dbReference type="STRING" id="583356.Igag_0668"/>
<dbReference type="InterPro" id="IPR010624">
    <property type="entry name" value="KaiC_dom"/>
</dbReference>